<keyword evidence="3" id="KW-1185">Reference proteome</keyword>
<dbReference type="PANTHER" id="PTHR45670:SF10">
    <property type="entry name" value="E3 UBIQUITIN-PROTEIN LIGASE UPL4"/>
    <property type="match status" value="1"/>
</dbReference>
<evidence type="ECO:0000313" key="2">
    <source>
        <dbReference type="EMBL" id="CAA3009183.1"/>
    </source>
</evidence>
<reference evidence="2 3" key="1">
    <citation type="submission" date="2019-12" db="EMBL/GenBank/DDBJ databases">
        <authorList>
            <person name="Alioto T."/>
            <person name="Alioto T."/>
            <person name="Gomez Garrido J."/>
        </authorList>
    </citation>
    <scope>NUCLEOTIDE SEQUENCE [LARGE SCALE GENOMIC DNA]</scope>
</reference>
<comment type="caution">
    <text evidence="2">The sequence shown here is derived from an EMBL/GenBank/DDBJ whole genome shotgun (WGS) entry which is preliminary data.</text>
</comment>
<gene>
    <name evidence="2" type="ORF">OLEA9_A081706</name>
</gene>
<evidence type="ECO:0000313" key="3">
    <source>
        <dbReference type="Proteomes" id="UP000594638"/>
    </source>
</evidence>
<proteinExistence type="predicted"/>
<dbReference type="GO" id="GO:0000209">
    <property type="term" value="P:protein polyubiquitination"/>
    <property type="evidence" value="ECO:0007669"/>
    <property type="project" value="TreeGrafter"/>
</dbReference>
<dbReference type="InterPro" id="IPR045322">
    <property type="entry name" value="HECTD1/TRIP12-like"/>
</dbReference>
<dbReference type="Proteomes" id="UP000594638">
    <property type="component" value="Unassembled WGS sequence"/>
</dbReference>
<organism evidence="2 3">
    <name type="scientific">Olea europaea subsp. europaea</name>
    <dbReference type="NCBI Taxonomy" id="158383"/>
    <lineage>
        <taxon>Eukaryota</taxon>
        <taxon>Viridiplantae</taxon>
        <taxon>Streptophyta</taxon>
        <taxon>Embryophyta</taxon>
        <taxon>Tracheophyta</taxon>
        <taxon>Spermatophyta</taxon>
        <taxon>Magnoliopsida</taxon>
        <taxon>eudicotyledons</taxon>
        <taxon>Gunneridae</taxon>
        <taxon>Pentapetalae</taxon>
        <taxon>asterids</taxon>
        <taxon>lamiids</taxon>
        <taxon>Lamiales</taxon>
        <taxon>Oleaceae</taxon>
        <taxon>Oleeae</taxon>
        <taxon>Olea</taxon>
    </lineage>
</organism>
<dbReference type="PANTHER" id="PTHR45670">
    <property type="entry name" value="E3 UBIQUITIN-PROTEIN LIGASE TRIP12"/>
    <property type="match status" value="1"/>
</dbReference>
<evidence type="ECO:0000256" key="1">
    <source>
        <dbReference type="ARBA" id="ARBA00022679"/>
    </source>
</evidence>
<sequence>MYWTHTYKIMYTRVVKSKLSYPEHSDNDSWCFSFSRRASLYNHIPFFPGMFVSEIELERSSPTYDILYLLKILEGINRFRFHLISRERERAFGEGREDNLAKLNVVVSNVPQNEFVSNKLTEKLKWPMRDPLAVSVGAMPSWCTQLMTCCPFIWFRSQTEVLSSGCFRPISS</sequence>
<dbReference type="GO" id="GO:0061630">
    <property type="term" value="F:ubiquitin protein ligase activity"/>
    <property type="evidence" value="ECO:0007669"/>
    <property type="project" value="InterPro"/>
</dbReference>
<protein>
    <submittedName>
        <fullName evidence="2">Uncharacterized protein</fullName>
    </submittedName>
</protein>
<dbReference type="AlphaFoldDB" id="A0A8S0TTD5"/>
<dbReference type="GO" id="GO:0043161">
    <property type="term" value="P:proteasome-mediated ubiquitin-dependent protein catabolic process"/>
    <property type="evidence" value="ECO:0007669"/>
    <property type="project" value="TreeGrafter"/>
</dbReference>
<accession>A0A8S0TTD5</accession>
<dbReference type="Gramene" id="OE9A081706T1">
    <property type="protein sequence ID" value="OE9A081706C1"/>
    <property type="gene ID" value="OE9A081706"/>
</dbReference>
<dbReference type="OrthoDB" id="412600at2759"/>
<name>A0A8S0TTD5_OLEEU</name>
<keyword evidence="1" id="KW-0808">Transferase</keyword>
<dbReference type="EMBL" id="CACTIH010007313">
    <property type="protein sequence ID" value="CAA3009183.1"/>
    <property type="molecule type" value="Genomic_DNA"/>
</dbReference>